<organism evidence="5 6">
    <name type="scientific">Metarhizobium album</name>
    <dbReference type="NCBI Taxonomy" id="2182425"/>
    <lineage>
        <taxon>Bacteria</taxon>
        <taxon>Pseudomonadati</taxon>
        <taxon>Pseudomonadota</taxon>
        <taxon>Alphaproteobacteria</taxon>
        <taxon>Hyphomicrobiales</taxon>
        <taxon>Rhizobiaceae</taxon>
        <taxon>Metarhizobium</taxon>
    </lineage>
</organism>
<evidence type="ECO:0000313" key="6">
    <source>
        <dbReference type="Proteomes" id="UP000245252"/>
    </source>
</evidence>
<dbReference type="Pfam" id="PF01638">
    <property type="entry name" value="HxlR"/>
    <property type="match status" value="1"/>
</dbReference>
<name>A0A2U2DI76_9HYPH</name>
<accession>A0A2U2DI76</accession>
<keyword evidence="3" id="KW-0804">Transcription</keyword>
<dbReference type="SUPFAM" id="SSF46785">
    <property type="entry name" value="Winged helix' DNA-binding domain"/>
    <property type="match status" value="1"/>
</dbReference>
<evidence type="ECO:0000313" key="5">
    <source>
        <dbReference type="EMBL" id="PWE53025.1"/>
    </source>
</evidence>
<evidence type="ECO:0000259" key="4">
    <source>
        <dbReference type="PROSITE" id="PS51118"/>
    </source>
</evidence>
<dbReference type="PROSITE" id="PS51118">
    <property type="entry name" value="HTH_HXLR"/>
    <property type="match status" value="1"/>
</dbReference>
<dbReference type="InterPro" id="IPR002577">
    <property type="entry name" value="HTH_HxlR"/>
</dbReference>
<dbReference type="Proteomes" id="UP000245252">
    <property type="component" value="Unassembled WGS sequence"/>
</dbReference>
<dbReference type="InterPro" id="IPR036390">
    <property type="entry name" value="WH_DNA-bd_sf"/>
</dbReference>
<keyword evidence="6" id="KW-1185">Reference proteome</keyword>
<dbReference type="OrthoDB" id="9800350at2"/>
<evidence type="ECO:0000256" key="3">
    <source>
        <dbReference type="ARBA" id="ARBA00023163"/>
    </source>
</evidence>
<dbReference type="AlphaFoldDB" id="A0A2U2DI76"/>
<protein>
    <submittedName>
        <fullName evidence="5">MarR family transcriptional regulator</fullName>
    </submittedName>
</protein>
<proteinExistence type="predicted"/>
<dbReference type="GO" id="GO:0003677">
    <property type="term" value="F:DNA binding"/>
    <property type="evidence" value="ECO:0007669"/>
    <property type="project" value="UniProtKB-KW"/>
</dbReference>
<evidence type="ECO:0000256" key="1">
    <source>
        <dbReference type="ARBA" id="ARBA00023015"/>
    </source>
</evidence>
<sequence>MNEEIITTRNGVRRAVSLFSGRWKLEILWLLNQRMHRFNELRRAIPGVTQHMLTAQLRELKKDGLVRRTAYPEVPPRVEYELSDDARRLQPVFEAILKWAGHDPVLT</sequence>
<dbReference type="PANTHER" id="PTHR33204">
    <property type="entry name" value="TRANSCRIPTIONAL REGULATOR, MARR FAMILY"/>
    <property type="match status" value="1"/>
</dbReference>
<feature type="domain" description="HTH hxlR-type" evidence="4">
    <location>
        <begin position="10"/>
        <end position="107"/>
    </location>
</feature>
<dbReference type="EMBL" id="QFBC01000019">
    <property type="protein sequence ID" value="PWE53025.1"/>
    <property type="molecule type" value="Genomic_DNA"/>
</dbReference>
<evidence type="ECO:0000256" key="2">
    <source>
        <dbReference type="ARBA" id="ARBA00023125"/>
    </source>
</evidence>
<dbReference type="RefSeq" id="WP_109461640.1">
    <property type="nucleotide sequence ID" value="NZ_QFBC01000019.1"/>
</dbReference>
<dbReference type="InterPro" id="IPR036388">
    <property type="entry name" value="WH-like_DNA-bd_sf"/>
</dbReference>
<gene>
    <name evidence="5" type="ORF">DEM27_27805</name>
</gene>
<dbReference type="PANTHER" id="PTHR33204:SF29">
    <property type="entry name" value="TRANSCRIPTIONAL REGULATOR"/>
    <property type="match status" value="1"/>
</dbReference>
<comment type="caution">
    <text evidence="5">The sequence shown here is derived from an EMBL/GenBank/DDBJ whole genome shotgun (WGS) entry which is preliminary data.</text>
</comment>
<reference evidence="5 6" key="1">
    <citation type="submission" date="2018-05" db="EMBL/GenBank/DDBJ databases">
        <title>The draft genome of strain NS-104.</title>
        <authorList>
            <person name="Hang P."/>
            <person name="Jiang J."/>
        </authorList>
    </citation>
    <scope>NUCLEOTIDE SEQUENCE [LARGE SCALE GENOMIC DNA]</scope>
    <source>
        <strain evidence="5 6">NS-104</strain>
    </source>
</reference>
<keyword evidence="2" id="KW-0238">DNA-binding</keyword>
<keyword evidence="1" id="KW-0805">Transcription regulation</keyword>
<dbReference type="Gene3D" id="1.10.10.10">
    <property type="entry name" value="Winged helix-like DNA-binding domain superfamily/Winged helix DNA-binding domain"/>
    <property type="match status" value="1"/>
</dbReference>